<evidence type="ECO:0000256" key="2">
    <source>
        <dbReference type="ARBA" id="ARBA00022475"/>
    </source>
</evidence>
<evidence type="ECO:0000256" key="1">
    <source>
        <dbReference type="ARBA" id="ARBA00004651"/>
    </source>
</evidence>
<dbReference type="PANTHER" id="PTHR30509">
    <property type="entry name" value="P-HYDROXYBENZOIC ACID EFFLUX PUMP SUBUNIT-RELATED"/>
    <property type="match status" value="1"/>
</dbReference>
<keyword evidence="3 6" id="KW-0812">Transmembrane</keyword>
<dbReference type="InterPro" id="IPR010343">
    <property type="entry name" value="ArAE_1"/>
</dbReference>
<dbReference type="OrthoDB" id="1653617at2"/>
<feature type="transmembrane region" description="Helical" evidence="6">
    <location>
        <begin position="61"/>
        <end position="78"/>
    </location>
</feature>
<evidence type="ECO:0000313" key="8">
    <source>
        <dbReference type="Proteomes" id="UP000286773"/>
    </source>
</evidence>
<dbReference type="RefSeq" id="WP_126813407.1">
    <property type="nucleotide sequence ID" value="NZ_NGKC01000005.1"/>
</dbReference>
<dbReference type="EMBL" id="NGKC01000005">
    <property type="protein sequence ID" value="RSU12526.1"/>
    <property type="molecule type" value="Genomic_DNA"/>
</dbReference>
<name>A0A430AWW4_9ENTE</name>
<evidence type="ECO:0000256" key="6">
    <source>
        <dbReference type="SAM" id="Phobius"/>
    </source>
</evidence>
<feature type="transmembrane region" description="Helical" evidence="6">
    <location>
        <begin position="110"/>
        <end position="127"/>
    </location>
</feature>
<feature type="transmembrane region" description="Helical" evidence="6">
    <location>
        <begin position="139"/>
        <end position="156"/>
    </location>
</feature>
<dbReference type="Proteomes" id="UP000286773">
    <property type="component" value="Unassembled WGS sequence"/>
</dbReference>
<keyword evidence="2" id="KW-1003">Cell membrane</keyword>
<evidence type="ECO:0000256" key="3">
    <source>
        <dbReference type="ARBA" id="ARBA00022692"/>
    </source>
</evidence>
<reference evidence="7 8" key="1">
    <citation type="submission" date="2017-05" db="EMBL/GenBank/DDBJ databases">
        <title>Vagococcus spp. assemblies.</title>
        <authorList>
            <person name="Gulvik C.A."/>
        </authorList>
    </citation>
    <scope>NUCLEOTIDE SEQUENCE [LARGE SCALE GENOMIC DNA]</scope>
    <source>
        <strain evidence="7 8">LMG 24798</strain>
    </source>
</reference>
<dbReference type="AlphaFoldDB" id="A0A430AWW4"/>
<evidence type="ECO:0008006" key="9">
    <source>
        <dbReference type="Google" id="ProtNLM"/>
    </source>
</evidence>
<sequence>MFIGGKFHLGLRTIKTSLAVMLCIIFFQLTDRGNPVIASLGAVFALREDISSSVNFGKSRVVATLLGGVNALLYYFFLRFFDSQDIVQVILVPVFVALTIAISVGLDNKTGVIGSVATLLVIAFTIPKSESVLYVINRVVDTFIGTFFAIAINYLIKSPKEDKGASIEEKLLKIKEKEREITQLKQDIKDLRR</sequence>
<proteinExistence type="predicted"/>
<dbReference type="PANTHER" id="PTHR30509:SF9">
    <property type="entry name" value="MULTIDRUG RESISTANCE PROTEIN MDTO"/>
    <property type="match status" value="1"/>
</dbReference>
<organism evidence="7 8">
    <name type="scientific">Vagococcus acidifermentans</name>
    <dbReference type="NCBI Taxonomy" id="564710"/>
    <lineage>
        <taxon>Bacteria</taxon>
        <taxon>Bacillati</taxon>
        <taxon>Bacillota</taxon>
        <taxon>Bacilli</taxon>
        <taxon>Lactobacillales</taxon>
        <taxon>Enterococcaceae</taxon>
        <taxon>Vagococcus</taxon>
    </lineage>
</organism>
<protein>
    <recommendedName>
        <fullName evidence="9">FUSC family protein</fullName>
    </recommendedName>
</protein>
<comment type="subcellular location">
    <subcellularLocation>
        <location evidence="1">Cell membrane</location>
        <topology evidence="1">Multi-pass membrane protein</topology>
    </subcellularLocation>
</comment>
<dbReference type="Pfam" id="PF06081">
    <property type="entry name" value="ArAE_1"/>
    <property type="match status" value="1"/>
</dbReference>
<keyword evidence="8" id="KW-1185">Reference proteome</keyword>
<comment type="caution">
    <text evidence="7">The sequence shown here is derived from an EMBL/GenBank/DDBJ whole genome shotgun (WGS) entry which is preliminary data.</text>
</comment>
<evidence type="ECO:0000313" key="7">
    <source>
        <dbReference type="EMBL" id="RSU12526.1"/>
    </source>
</evidence>
<evidence type="ECO:0000256" key="5">
    <source>
        <dbReference type="ARBA" id="ARBA00023136"/>
    </source>
</evidence>
<keyword evidence="4 6" id="KW-1133">Transmembrane helix</keyword>
<keyword evidence="5 6" id="KW-0472">Membrane</keyword>
<evidence type="ECO:0000256" key="4">
    <source>
        <dbReference type="ARBA" id="ARBA00022989"/>
    </source>
</evidence>
<gene>
    <name evidence="7" type="ORF">CBF27_06005</name>
</gene>
<accession>A0A430AWW4</accession>
<feature type="transmembrane region" description="Helical" evidence="6">
    <location>
        <begin position="85"/>
        <end position="104"/>
    </location>
</feature>
<dbReference type="GO" id="GO:0005886">
    <property type="term" value="C:plasma membrane"/>
    <property type="evidence" value="ECO:0007669"/>
    <property type="project" value="UniProtKB-SubCell"/>
</dbReference>